<evidence type="ECO:0000313" key="2">
    <source>
        <dbReference type="EMBL" id="KAK0490377.1"/>
    </source>
</evidence>
<protein>
    <submittedName>
        <fullName evidence="2">Uncharacterized protein</fullName>
    </submittedName>
</protein>
<organism evidence="2 3">
    <name type="scientific">Armillaria novae-zelandiae</name>
    <dbReference type="NCBI Taxonomy" id="153914"/>
    <lineage>
        <taxon>Eukaryota</taxon>
        <taxon>Fungi</taxon>
        <taxon>Dikarya</taxon>
        <taxon>Basidiomycota</taxon>
        <taxon>Agaricomycotina</taxon>
        <taxon>Agaricomycetes</taxon>
        <taxon>Agaricomycetidae</taxon>
        <taxon>Agaricales</taxon>
        <taxon>Marasmiineae</taxon>
        <taxon>Physalacriaceae</taxon>
        <taxon>Armillaria</taxon>
    </lineage>
</organism>
<comment type="caution">
    <text evidence="2">The sequence shown here is derived from an EMBL/GenBank/DDBJ whole genome shotgun (WGS) entry which is preliminary data.</text>
</comment>
<name>A0AA39UI63_9AGAR</name>
<dbReference type="AlphaFoldDB" id="A0AA39UI63"/>
<proteinExistence type="predicted"/>
<evidence type="ECO:0000313" key="3">
    <source>
        <dbReference type="Proteomes" id="UP001175227"/>
    </source>
</evidence>
<dbReference type="EMBL" id="JAUEPR010000001">
    <property type="protein sequence ID" value="KAK0490377.1"/>
    <property type="molecule type" value="Genomic_DNA"/>
</dbReference>
<keyword evidence="3" id="KW-1185">Reference proteome</keyword>
<reference evidence="2" key="1">
    <citation type="submission" date="2023-06" db="EMBL/GenBank/DDBJ databases">
        <authorList>
            <consortium name="Lawrence Berkeley National Laboratory"/>
            <person name="Ahrendt S."/>
            <person name="Sahu N."/>
            <person name="Indic B."/>
            <person name="Wong-Bajracharya J."/>
            <person name="Merenyi Z."/>
            <person name="Ke H.-M."/>
            <person name="Monk M."/>
            <person name="Kocsube S."/>
            <person name="Drula E."/>
            <person name="Lipzen A."/>
            <person name="Balint B."/>
            <person name="Henrissat B."/>
            <person name="Andreopoulos B."/>
            <person name="Martin F.M."/>
            <person name="Harder C.B."/>
            <person name="Rigling D."/>
            <person name="Ford K.L."/>
            <person name="Foster G.D."/>
            <person name="Pangilinan J."/>
            <person name="Papanicolaou A."/>
            <person name="Barry K."/>
            <person name="LaButti K."/>
            <person name="Viragh M."/>
            <person name="Koriabine M."/>
            <person name="Yan M."/>
            <person name="Riley R."/>
            <person name="Champramary S."/>
            <person name="Plett K.L."/>
            <person name="Tsai I.J."/>
            <person name="Slot J."/>
            <person name="Sipos G."/>
            <person name="Plett J."/>
            <person name="Nagy L.G."/>
            <person name="Grigoriev I.V."/>
        </authorList>
    </citation>
    <scope>NUCLEOTIDE SEQUENCE</scope>
    <source>
        <strain evidence="2">ICMP 16352</strain>
    </source>
</reference>
<accession>A0AA39UI63</accession>
<feature type="region of interest" description="Disordered" evidence="1">
    <location>
        <begin position="339"/>
        <end position="367"/>
    </location>
</feature>
<evidence type="ECO:0000256" key="1">
    <source>
        <dbReference type="SAM" id="MobiDB-lite"/>
    </source>
</evidence>
<feature type="compositionally biased region" description="Polar residues" evidence="1">
    <location>
        <begin position="342"/>
        <end position="351"/>
    </location>
</feature>
<sequence>MSSQPLTAEALEAHNFQYAVQSALQSYEASFSLCFFKKRVAQWKEWGTSKTGSVTLRCDGCRHHFQAPEIIKMLSLLCPSCICHEADCLMDDRMKRSHENDHSPWHSTCPCKRPLRSFILCTCSSPCLNDPYMRAKGYDRLIAKYHKALSLLEDARYQLYCFLSFQPLPERHENYLLSGNEAFIEKQWPGLPDSVNMKVTEISRDDYQFMQRALRNVIGELFALEQIKVKALAQTYMRSFPKKLQQSFGNDSLVPSPFLNHRDMAIRIWARSRDEGDWWSYAKDKYVSPPDGFREYCDGEDPETTGNWYFEIWRRYKEFESSQDAAQSQFQWSPRVPPLSVTVGSSQTNEEVGSKRGERPRKRQRIPSQSTTITRMILDIL</sequence>
<dbReference type="Proteomes" id="UP001175227">
    <property type="component" value="Unassembled WGS sequence"/>
</dbReference>
<gene>
    <name evidence="2" type="ORF">IW261DRAFT_1587880</name>
</gene>